<keyword evidence="3" id="KW-0472">Membrane</keyword>
<feature type="region of interest" description="Disordered" evidence="2">
    <location>
        <begin position="33"/>
        <end position="70"/>
    </location>
</feature>
<keyword evidence="3" id="KW-0812">Transmembrane</keyword>
<dbReference type="EMBL" id="CAADRN010000305">
    <property type="protein sequence ID" value="VFU17798.1"/>
    <property type="molecule type" value="Genomic_DNA"/>
</dbReference>
<evidence type="ECO:0000256" key="1">
    <source>
        <dbReference type="SAM" id="Coils"/>
    </source>
</evidence>
<feature type="compositionally biased region" description="Low complexity" evidence="2">
    <location>
        <begin position="60"/>
        <end position="70"/>
    </location>
</feature>
<dbReference type="InterPro" id="IPR025645">
    <property type="entry name" value="DUF4349"/>
</dbReference>
<evidence type="ECO:0000313" key="5">
    <source>
        <dbReference type="EMBL" id="VFU17798.1"/>
    </source>
</evidence>
<keyword evidence="1" id="KW-0175">Coiled coil</keyword>
<feature type="coiled-coil region" evidence="1">
    <location>
        <begin position="158"/>
        <end position="215"/>
    </location>
</feature>
<feature type="transmembrane region" description="Helical" evidence="3">
    <location>
        <begin position="257"/>
        <end position="290"/>
    </location>
</feature>
<reference evidence="5" key="1">
    <citation type="submission" date="2019-03" db="EMBL/GenBank/DDBJ databases">
        <authorList>
            <person name="Hao L."/>
        </authorList>
    </citation>
    <scope>NUCLEOTIDE SEQUENCE</scope>
</reference>
<evidence type="ECO:0000256" key="3">
    <source>
        <dbReference type="SAM" id="Phobius"/>
    </source>
</evidence>
<name>A0A485M5C8_9ZZZZ</name>
<feature type="domain" description="DUF4349" evidence="4">
    <location>
        <begin position="75"/>
        <end position="286"/>
    </location>
</feature>
<evidence type="ECO:0000256" key="2">
    <source>
        <dbReference type="SAM" id="MobiDB-lite"/>
    </source>
</evidence>
<evidence type="ECO:0000259" key="4">
    <source>
        <dbReference type="Pfam" id="PF14257"/>
    </source>
</evidence>
<protein>
    <recommendedName>
        <fullName evidence="4">DUF4349 domain-containing protein</fullName>
    </recommendedName>
</protein>
<proteinExistence type="predicted"/>
<dbReference type="AlphaFoldDB" id="A0A485M5C8"/>
<accession>A0A485M5C8</accession>
<keyword evidence="3" id="KW-1133">Transmembrane helix</keyword>
<sequence>MIRQRKKFLSAGLMLMLAAALLCLISCSVKKASHDSAYPSKPPAEEDYEAGRGDADYQESESPGSAGESAARYRIRTGSLELTVLSTREMVEQVRQIAADAGGYISDSYVYTVKEELYHANLTLRVPENRFDAVMKQLRGLGKFSNERTGDEDVTMPYLDLEARLKTLEAQEVRLRELLGKAETVEDILNVERELQRVRQEIESLSAQFKHLQDQVRFSTITVGLREEKIATTAVTMAPFVHLGARIKEGLMRSTNFVLAALAGILVVLVALLPVAVILIPAALVLRWIINRFRRRHRIPPPADGQ</sequence>
<gene>
    <name evidence="5" type="ORF">SCFA_3730001</name>
</gene>
<organism evidence="5">
    <name type="scientific">anaerobic digester metagenome</name>
    <dbReference type="NCBI Taxonomy" id="1263854"/>
    <lineage>
        <taxon>unclassified sequences</taxon>
        <taxon>metagenomes</taxon>
        <taxon>ecological metagenomes</taxon>
    </lineage>
</organism>
<dbReference type="Pfam" id="PF14257">
    <property type="entry name" value="DUF4349"/>
    <property type="match status" value="1"/>
</dbReference>